<comment type="caution">
    <text evidence="6">Lacks conserved residue(s) required for the propagation of feature annotation.</text>
</comment>
<sequence length="1025" mass="110662">MELFDRAKAVRLRGRHGKYLMAGEDEERVIQSRHGSHRAACWDVEFVDGGRALRLRSCYGRFLAATSEHFLLGATGKKVIQAPAAGSLDDSSLVWEPVRDGFQVKLKSYSGHFLRANGGVPPWRNSVTHDVPHRTATQDWVLWDVDIVQIHPIPAKPRSAAAKGPSAMLPPSAAPAVPPSSTSRASPPSGPSDPDKSPDFSSSRSTSSSSSPGSDSSPHKSTFSPTLSNRQAPAPGRTIHYTVADDNGNVDDSMEWPSFTFIGTSVRELTGKLKKMTRLDDIIVCTRNPLNHRLSPLYLQLPPNNRTMQLVVVDAESSSIASFRRSERETMAMAPIKYLTCLLVAIAFLSLLASFTDAHEDRQVYIAYMGNQPSSQYYSTDSHLTLLDRVLDGGRYTLVLEILKTILKLIECRILRSSAKERLVYSYTRSFNGLAARLTREEKEKLGGIWPEAEAFSDEGFGPPPSKWKGVCQNFTCNNKIVGARFYIAPDASIPVERSPRDFNGHGSHTASTVAGGEVKKASLSGIAKGTARGGAPTARIAIYKICWSDGCDSHYILAAFDDAIADGVDIISISLGGSFAVDYFEDELAIGSFHAVAKGILTSASAGNYGPYRGTVTNVAPWMLVVAASSIDRRIVDKVVLGNNKTITGISINSFPSQKKFYPLVIGDESMCVEETTNTTSEGKIILCCDGLYEAGAVSSGAKGALAVISGVDSARSYGLPAVGISERQGKIIRNYIERARRPLSRIKKSRAVFNPGAPVVALFSSRGPNPITPNILKPDISAPGTDILATWSPKGLVSSYVSDRRSVKYNIISGTSMACPHATAVAAHVKSFHPKWSPAAIKSALMTTATPMSPSRHPAAELAYGAGQLNPKKARSPGLVYDATARDYVNMLCVQGYSTRLIRLVTGDNSSSCPRNVNVTTVDMNYPTMTRYVARGQEYQAEFSRTVTNVGDPNSTYGAKVASGSGLDIVVIPRKLHFGELNEQQSFVVRVAGKPLSLNSVASASIVWSDGKHEVRSPLVIYT</sequence>
<feature type="region of interest" description="Disordered" evidence="7">
    <location>
        <begin position="157"/>
        <end position="244"/>
    </location>
</feature>
<dbReference type="InterPro" id="IPR045051">
    <property type="entry name" value="SBT"/>
</dbReference>
<keyword evidence="2" id="KW-0645">Protease</keyword>
<name>A0A9E7GVY2_9LILI</name>
<evidence type="ECO:0000259" key="9">
    <source>
        <dbReference type="Pfam" id="PF04601"/>
    </source>
</evidence>
<evidence type="ECO:0000259" key="10">
    <source>
        <dbReference type="Pfam" id="PF05922"/>
    </source>
</evidence>
<keyword evidence="4" id="KW-0378">Hydrolase</keyword>
<feature type="compositionally biased region" description="Polar residues" evidence="7">
    <location>
        <begin position="222"/>
        <end position="231"/>
    </location>
</feature>
<dbReference type="Pfam" id="PF22932">
    <property type="entry name" value="Ubiq_DUF_assoc"/>
    <property type="match status" value="1"/>
</dbReference>
<evidence type="ECO:0000256" key="3">
    <source>
        <dbReference type="ARBA" id="ARBA00022729"/>
    </source>
</evidence>
<dbReference type="Gene3D" id="3.50.30.30">
    <property type="match status" value="1"/>
</dbReference>
<dbReference type="SUPFAM" id="SSF50405">
    <property type="entry name" value="Actin-crosslinking proteins"/>
    <property type="match status" value="1"/>
</dbReference>
<keyword evidence="14" id="KW-1185">Reference proteome</keyword>
<feature type="domain" description="Subtilisin-like protease fibronectin type-III" evidence="11">
    <location>
        <begin position="925"/>
        <end position="1023"/>
    </location>
</feature>
<dbReference type="PANTHER" id="PTHR10795">
    <property type="entry name" value="PROPROTEIN CONVERTASE SUBTILISIN/KEXIN"/>
    <property type="match status" value="1"/>
</dbReference>
<reference evidence="13" key="1">
    <citation type="submission" date="2022-05" db="EMBL/GenBank/DDBJ databases">
        <title>The Musa troglodytarum L. genome provides insights into the mechanism of non-climacteric behaviour and enrichment of carotenoids.</title>
        <authorList>
            <person name="Wang J."/>
        </authorList>
    </citation>
    <scope>NUCLEOTIDE SEQUENCE</scope>
    <source>
        <tissue evidence="13">Leaf</tissue>
    </source>
</reference>
<dbReference type="PROSITE" id="PS00138">
    <property type="entry name" value="SUBTILASE_SER"/>
    <property type="match status" value="1"/>
</dbReference>
<dbReference type="CDD" id="cd23340">
    <property type="entry name" value="beta-trefoil_FSCN_ACP-like"/>
    <property type="match status" value="1"/>
</dbReference>
<evidence type="ECO:0000256" key="6">
    <source>
        <dbReference type="PROSITE-ProRule" id="PRU01240"/>
    </source>
</evidence>
<feature type="domain" description="Peptidase S8/S53" evidence="8">
    <location>
        <begin position="497"/>
        <end position="869"/>
    </location>
</feature>
<dbReference type="InterPro" id="IPR054726">
    <property type="entry name" value="Ubiq_DUF569-assoc"/>
</dbReference>
<feature type="compositionally biased region" description="Low complexity" evidence="7">
    <location>
        <begin position="199"/>
        <end position="221"/>
    </location>
</feature>
<accession>A0A9E7GVY2</accession>
<dbReference type="InterPro" id="IPR015500">
    <property type="entry name" value="Peptidase_S8_subtilisin-rel"/>
</dbReference>
<evidence type="ECO:0000259" key="11">
    <source>
        <dbReference type="Pfam" id="PF17766"/>
    </source>
</evidence>
<protein>
    <submittedName>
        <fullName evidence="13">Uncharacterized protein</fullName>
    </submittedName>
</protein>
<dbReference type="CDD" id="cd04852">
    <property type="entry name" value="Peptidases_S8_3"/>
    <property type="match status" value="1"/>
</dbReference>
<dbReference type="Pfam" id="PF04601">
    <property type="entry name" value="DUF569"/>
    <property type="match status" value="1"/>
</dbReference>
<dbReference type="PRINTS" id="PR00723">
    <property type="entry name" value="SUBTILISIN"/>
</dbReference>
<evidence type="ECO:0000256" key="1">
    <source>
        <dbReference type="ARBA" id="ARBA00011073"/>
    </source>
</evidence>
<dbReference type="SUPFAM" id="SSF52743">
    <property type="entry name" value="Subtilisin-like"/>
    <property type="match status" value="1"/>
</dbReference>
<gene>
    <name evidence="13" type="ORF">MUK42_11508</name>
</gene>
<keyword evidence="5" id="KW-0720">Serine protease</keyword>
<evidence type="ECO:0000256" key="4">
    <source>
        <dbReference type="ARBA" id="ARBA00022801"/>
    </source>
</evidence>
<feature type="domain" description="DUF569" evidence="9">
    <location>
        <begin position="1"/>
        <end position="143"/>
    </location>
</feature>
<dbReference type="InterPro" id="IPR007679">
    <property type="entry name" value="DUF569"/>
</dbReference>
<dbReference type="Pfam" id="PF17766">
    <property type="entry name" value="fn3_6"/>
    <property type="match status" value="1"/>
</dbReference>
<evidence type="ECO:0000256" key="5">
    <source>
        <dbReference type="ARBA" id="ARBA00022825"/>
    </source>
</evidence>
<dbReference type="AlphaFoldDB" id="A0A9E7GVY2"/>
<feature type="domain" description="Inhibitor I9" evidence="10">
    <location>
        <begin position="364"/>
        <end position="446"/>
    </location>
</feature>
<feature type="non-terminal residue" evidence="13">
    <location>
        <position position="1025"/>
    </location>
</feature>
<comment type="similarity">
    <text evidence="1 6">Belongs to the peptidase S8 family.</text>
</comment>
<proteinExistence type="inferred from homology"/>
<organism evidence="13 14">
    <name type="scientific">Musa troglodytarum</name>
    <name type="common">fe'i banana</name>
    <dbReference type="NCBI Taxonomy" id="320322"/>
    <lineage>
        <taxon>Eukaryota</taxon>
        <taxon>Viridiplantae</taxon>
        <taxon>Streptophyta</taxon>
        <taxon>Embryophyta</taxon>
        <taxon>Tracheophyta</taxon>
        <taxon>Spermatophyta</taxon>
        <taxon>Magnoliopsida</taxon>
        <taxon>Liliopsida</taxon>
        <taxon>Zingiberales</taxon>
        <taxon>Musaceae</taxon>
        <taxon>Musa</taxon>
    </lineage>
</organism>
<dbReference type="Pfam" id="PF00082">
    <property type="entry name" value="Peptidase_S8"/>
    <property type="match status" value="1"/>
</dbReference>
<dbReference type="Pfam" id="PF05922">
    <property type="entry name" value="Inhibitor_I9"/>
    <property type="match status" value="1"/>
</dbReference>
<evidence type="ECO:0000313" key="13">
    <source>
        <dbReference type="EMBL" id="URE20128.1"/>
    </source>
</evidence>
<dbReference type="Gene3D" id="3.40.50.200">
    <property type="entry name" value="Peptidase S8/S53 domain"/>
    <property type="match status" value="1"/>
</dbReference>
<feature type="domain" description="DUF569" evidence="12">
    <location>
        <begin position="236"/>
        <end position="313"/>
    </location>
</feature>
<dbReference type="CDD" id="cd02120">
    <property type="entry name" value="PA_subtilisin_like"/>
    <property type="match status" value="1"/>
</dbReference>
<dbReference type="FunFam" id="2.80.10.50:FF:000067">
    <property type="entry name" value="BnaC05g19630D protein"/>
    <property type="match status" value="1"/>
</dbReference>
<dbReference type="InterPro" id="IPR023828">
    <property type="entry name" value="Peptidase_S8_Ser-AS"/>
</dbReference>
<dbReference type="GO" id="GO:0006508">
    <property type="term" value="P:proteolysis"/>
    <property type="evidence" value="ECO:0007669"/>
    <property type="project" value="UniProtKB-KW"/>
</dbReference>
<evidence type="ECO:0000313" key="14">
    <source>
        <dbReference type="Proteomes" id="UP001055439"/>
    </source>
</evidence>
<dbReference type="InterPro" id="IPR000209">
    <property type="entry name" value="Peptidase_S8/S53_dom"/>
</dbReference>
<dbReference type="EMBL" id="CP097509">
    <property type="protein sequence ID" value="URE20128.1"/>
    <property type="molecule type" value="Genomic_DNA"/>
</dbReference>
<dbReference type="Gene3D" id="2.80.10.50">
    <property type="match status" value="1"/>
</dbReference>
<keyword evidence="3" id="KW-0732">Signal</keyword>
<dbReference type="OrthoDB" id="206201at2759"/>
<evidence type="ECO:0000256" key="2">
    <source>
        <dbReference type="ARBA" id="ARBA00022670"/>
    </source>
</evidence>
<evidence type="ECO:0000259" key="12">
    <source>
        <dbReference type="Pfam" id="PF22932"/>
    </source>
</evidence>
<dbReference type="GO" id="GO:0004252">
    <property type="term" value="F:serine-type endopeptidase activity"/>
    <property type="evidence" value="ECO:0007669"/>
    <property type="project" value="InterPro"/>
</dbReference>
<dbReference type="InterPro" id="IPR034197">
    <property type="entry name" value="Peptidases_S8_3"/>
</dbReference>
<dbReference type="Proteomes" id="UP001055439">
    <property type="component" value="Chromosome 7"/>
</dbReference>
<dbReference type="PROSITE" id="PS51892">
    <property type="entry name" value="SUBTILASE"/>
    <property type="match status" value="1"/>
</dbReference>
<evidence type="ECO:0000259" key="8">
    <source>
        <dbReference type="Pfam" id="PF00082"/>
    </source>
</evidence>
<dbReference type="InterPro" id="IPR010259">
    <property type="entry name" value="S8pro/Inhibitor_I9"/>
</dbReference>
<dbReference type="InterPro" id="IPR041469">
    <property type="entry name" value="Subtilisin-like_FN3"/>
</dbReference>
<dbReference type="InterPro" id="IPR036852">
    <property type="entry name" value="Peptidase_S8/S53_dom_sf"/>
</dbReference>
<evidence type="ECO:0000256" key="7">
    <source>
        <dbReference type="SAM" id="MobiDB-lite"/>
    </source>
</evidence>
<dbReference type="InterPro" id="IPR008999">
    <property type="entry name" value="Actin-crosslinking"/>
</dbReference>
<dbReference type="Gene3D" id="2.60.40.2310">
    <property type="match status" value="1"/>
</dbReference>